<dbReference type="PIRSF" id="PIRSF006091">
    <property type="entry name" value="E_trnsport_RnfG"/>
    <property type="match status" value="1"/>
</dbReference>
<evidence type="ECO:0000256" key="4">
    <source>
        <dbReference type="ARBA" id="ARBA00022643"/>
    </source>
</evidence>
<accession>A0A014MD15</accession>
<dbReference type="InterPro" id="IPR007329">
    <property type="entry name" value="FMN-bd"/>
</dbReference>
<dbReference type="GO" id="GO:0010181">
    <property type="term" value="F:FMN binding"/>
    <property type="evidence" value="ECO:0007669"/>
    <property type="project" value="InterPro"/>
</dbReference>
<evidence type="ECO:0000259" key="7">
    <source>
        <dbReference type="SMART" id="SM00900"/>
    </source>
</evidence>
<sequence>MLDAIRKNGVTLAVFAAVTTGLTAVINAVTKPTIEHQTAVQQKILLDQVVPPGMYNNAIQQECYLVSDAALGNASPHRLYLARKNDQPVAVAIETTAPDGYSGAIQMIVGADFSGKVLGVRVVEHHETPGLGDKIELRISDWINSFNGVQIHGKNDPQFAVKKDGGNFDQFTGATITPRAVVNAAKRTTLYVETLPQRLSSLPTCGEDNE</sequence>
<dbReference type="AlphaFoldDB" id="A0A014MD15"/>
<dbReference type="Pfam" id="PF04205">
    <property type="entry name" value="FMN_bind"/>
    <property type="match status" value="1"/>
</dbReference>
<evidence type="ECO:0000256" key="2">
    <source>
        <dbReference type="ARBA" id="ARBA00022553"/>
    </source>
</evidence>
<feature type="modified residue" description="FMN phosphoryl threonine" evidence="6">
    <location>
        <position position="175"/>
    </location>
</feature>
<dbReference type="PANTHER" id="PTHR36118:SF1">
    <property type="entry name" value="ION-TRANSLOCATING OXIDOREDUCTASE COMPLEX SUBUNIT G"/>
    <property type="match status" value="1"/>
</dbReference>
<dbReference type="RefSeq" id="WP_034936260.1">
    <property type="nucleotide sequence ID" value="NZ_JFHN01000042.1"/>
</dbReference>
<keyword evidence="6" id="KW-1278">Translocase</keyword>
<dbReference type="EMBL" id="JFHN01000042">
    <property type="protein sequence ID" value="EXU75959.1"/>
    <property type="molecule type" value="Genomic_DNA"/>
</dbReference>
<dbReference type="GO" id="GO:0009055">
    <property type="term" value="F:electron transfer activity"/>
    <property type="evidence" value="ECO:0007669"/>
    <property type="project" value="InterPro"/>
</dbReference>
<dbReference type="InterPro" id="IPR010209">
    <property type="entry name" value="Ion_transpt_RnfG/RsxG"/>
</dbReference>
<keyword evidence="5 6" id="KW-0249">Electron transport</keyword>
<keyword evidence="1 6" id="KW-0813">Transport</keyword>
<dbReference type="STRING" id="69222.BG55_08460"/>
<dbReference type="NCBIfam" id="NF002519">
    <property type="entry name" value="PRK01908.1"/>
    <property type="match status" value="1"/>
</dbReference>
<organism evidence="8 9">
    <name type="scientific">Erwinia mallotivora</name>
    <dbReference type="NCBI Taxonomy" id="69222"/>
    <lineage>
        <taxon>Bacteria</taxon>
        <taxon>Pseudomonadati</taxon>
        <taxon>Pseudomonadota</taxon>
        <taxon>Gammaproteobacteria</taxon>
        <taxon>Enterobacterales</taxon>
        <taxon>Erwiniaceae</taxon>
        <taxon>Erwinia</taxon>
    </lineage>
</organism>
<dbReference type="Proteomes" id="UP000019918">
    <property type="component" value="Unassembled WGS sequence"/>
</dbReference>
<name>A0A014MD15_9GAMM</name>
<gene>
    <name evidence="6" type="primary">rnfG</name>
    <name evidence="8" type="ORF">BG55_08460</name>
</gene>
<evidence type="ECO:0000256" key="1">
    <source>
        <dbReference type="ARBA" id="ARBA00022448"/>
    </source>
</evidence>
<dbReference type="PANTHER" id="PTHR36118">
    <property type="entry name" value="ION-TRANSLOCATING OXIDOREDUCTASE COMPLEX SUBUNIT G"/>
    <property type="match status" value="1"/>
</dbReference>
<feature type="domain" description="FMN-binding" evidence="7">
    <location>
        <begin position="100"/>
        <end position="192"/>
    </location>
</feature>
<keyword evidence="2 6" id="KW-0597">Phosphoprotein</keyword>
<comment type="subunit">
    <text evidence="6">The complex is composed of six subunits: RnfA, RnfB, RnfC, RnfD, RnfE and RnfG.</text>
</comment>
<keyword evidence="6" id="KW-1003">Cell membrane</keyword>
<reference evidence="8 9" key="1">
    <citation type="submission" date="2014-02" db="EMBL/GenBank/DDBJ databases">
        <title>Draft genome of Erwinia mallotivora strain BT-MARDI, a papaya dieback pathogen.</title>
        <authorList>
            <person name="Redzuan R."/>
            <person name="Abu Bakar N."/>
            <person name="Badrun R."/>
            <person name="Mohd Raih M.F."/>
            <person name="Rozano L."/>
            <person name="Mat Amin N."/>
        </authorList>
    </citation>
    <scope>NUCLEOTIDE SEQUENCE [LARGE SCALE GENOMIC DNA]</scope>
    <source>
        <strain evidence="8 9">BT-MARDI</strain>
    </source>
</reference>
<keyword evidence="6" id="KW-1133">Transmembrane helix</keyword>
<dbReference type="GO" id="GO:0005886">
    <property type="term" value="C:plasma membrane"/>
    <property type="evidence" value="ECO:0007669"/>
    <property type="project" value="UniProtKB-SubCell"/>
</dbReference>
<keyword evidence="3 6" id="KW-0285">Flavoprotein</keyword>
<proteinExistence type="inferred from homology"/>
<keyword evidence="6" id="KW-0472">Membrane</keyword>
<comment type="caution">
    <text evidence="8">The sequence shown here is derived from an EMBL/GenBank/DDBJ whole genome shotgun (WGS) entry which is preliminary data.</text>
</comment>
<keyword evidence="6" id="KW-0997">Cell inner membrane</keyword>
<evidence type="ECO:0000313" key="9">
    <source>
        <dbReference type="Proteomes" id="UP000019918"/>
    </source>
</evidence>
<evidence type="ECO:0000256" key="3">
    <source>
        <dbReference type="ARBA" id="ARBA00022630"/>
    </source>
</evidence>
<keyword evidence="4 6" id="KW-0288">FMN</keyword>
<dbReference type="SMART" id="SM00900">
    <property type="entry name" value="FMN_bind"/>
    <property type="match status" value="1"/>
</dbReference>
<dbReference type="OrthoDB" id="9784165at2"/>
<comment type="cofactor">
    <cofactor evidence="6">
        <name>FMN</name>
        <dbReference type="ChEBI" id="CHEBI:58210"/>
    </cofactor>
</comment>
<keyword evidence="6" id="KW-0812">Transmembrane</keyword>
<keyword evidence="9" id="KW-1185">Reference proteome</keyword>
<evidence type="ECO:0000256" key="6">
    <source>
        <dbReference type="HAMAP-Rule" id="MF_00479"/>
    </source>
</evidence>
<comment type="subcellular location">
    <subcellularLocation>
        <location evidence="6">Cell inner membrane</location>
        <topology evidence="6">Single-pass membrane protein</topology>
    </subcellularLocation>
</comment>
<dbReference type="HAMAP" id="MF_00479">
    <property type="entry name" value="RsxG_RnfG"/>
    <property type="match status" value="1"/>
</dbReference>
<evidence type="ECO:0000256" key="5">
    <source>
        <dbReference type="ARBA" id="ARBA00022982"/>
    </source>
</evidence>
<evidence type="ECO:0000313" key="8">
    <source>
        <dbReference type="EMBL" id="EXU75959.1"/>
    </source>
</evidence>
<dbReference type="PATRIC" id="fig|69222.5.peg.1742"/>
<dbReference type="EC" id="7.-.-.-" evidence="6"/>
<comment type="similarity">
    <text evidence="6">Belongs to the RnfG family.</text>
</comment>
<dbReference type="GO" id="GO:0022900">
    <property type="term" value="P:electron transport chain"/>
    <property type="evidence" value="ECO:0007669"/>
    <property type="project" value="UniProtKB-UniRule"/>
</dbReference>
<dbReference type="NCBIfam" id="TIGR01947">
    <property type="entry name" value="rnfG"/>
    <property type="match status" value="1"/>
</dbReference>
<protein>
    <recommendedName>
        <fullName evidence="6">Ion-translocating oxidoreductase complex subunit G</fullName>
        <ecNumber evidence="6">7.-.-.-</ecNumber>
    </recommendedName>
    <alternativeName>
        <fullName evidence="6">Rnf electron transport complex subunit G</fullName>
    </alternativeName>
</protein>
<comment type="function">
    <text evidence="6">Part of a membrane-bound complex that couples electron transfer with translocation of ions across the membrane.</text>
</comment>